<feature type="region of interest" description="Disordered" evidence="2">
    <location>
        <begin position="22"/>
        <end position="73"/>
    </location>
</feature>
<dbReference type="PANTHER" id="PTHR10380">
    <property type="entry name" value="CUTICLE PROTEIN"/>
    <property type="match status" value="1"/>
</dbReference>
<feature type="compositionally biased region" description="Low complexity" evidence="2">
    <location>
        <begin position="22"/>
        <end position="70"/>
    </location>
</feature>
<dbReference type="EMBL" id="BGPR01000164">
    <property type="protein sequence ID" value="GBM01109.1"/>
    <property type="molecule type" value="Genomic_DNA"/>
</dbReference>
<evidence type="ECO:0000313" key="4">
    <source>
        <dbReference type="EMBL" id="GBM01109.1"/>
    </source>
</evidence>
<evidence type="ECO:0000256" key="1">
    <source>
        <dbReference type="PROSITE-ProRule" id="PRU00497"/>
    </source>
</evidence>
<keyword evidence="3" id="KW-0732">Signal</keyword>
<name>A0A4Y2C9W0_ARAVE</name>
<sequence>MIAFIAFSALLAIASAQYPQHQGGYQQGYQQPAQQSYQAPPQGYQQAPAYQPQPQPQQQYQAPPQAYNAPESQQRAKVFNPAAVHYVNIGKELAGDYKFGYDTGKGDGQSFREETRLPDGTVQGAYGYVDETGKQRVVKYTAGKNGYQVEGDGIPKAPAAPAPAQAAPAQAAQGGYGGAYGAPQNYGPQQGYQQQGYH</sequence>
<feature type="region of interest" description="Disordered" evidence="2">
    <location>
        <begin position="152"/>
        <end position="198"/>
    </location>
</feature>
<keyword evidence="5" id="KW-1185">Reference proteome</keyword>
<comment type="caution">
    <text evidence="4">The sequence shown here is derived from an EMBL/GenBank/DDBJ whole genome shotgun (WGS) entry which is preliminary data.</text>
</comment>
<dbReference type="GO" id="GO:0062129">
    <property type="term" value="C:chitin-based extracellular matrix"/>
    <property type="evidence" value="ECO:0007669"/>
    <property type="project" value="TreeGrafter"/>
</dbReference>
<feature type="signal peptide" evidence="3">
    <location>
        <begin position="1"/>
        <end position="16"/>
    </location>
</feature>
<dbReference type="Pfam" id="PF00379">
    <property type="entry name" value="Chitin_bind_4"/>
    <property type="match status" value="1"/>
</dbReference>
<accession>A0A4Y2C9W0</accession>
<dbReference type="InterPro" id="IPR050468">
    <property type="entry name" value="Cuticle_Struct_Prot"/>
</dbReference>
<protein>
    <recommendedName>
        <fullName evidence="6">Cuticle protein 6</fullName>
    </recommendedName>
</protein>
<feature type="compositionally biased region" description="Low complexity" evidence="2">
    <location>
        <begin position="181"/>
        <end position="198"/>
    </location>
</feature>
<gene>
    <name evidence="4" type="ORF">AVEN_136654_1</name>
</gene>
<organism evidence="4 5">
    <name type="scientific">Araneus ventricosus</name>
    <name type="common">Orbweaver spider</name>
    <name type="synonym">Epeira ventricosa</name>
    <dbReference type="NCBI Taxonomy" id="182803"/>
    <lineage>
        <taxon>Eukaryota</taxon>
        <taxon>Metazoa</taxon>
        <taxon>Ecdysozoa</taxon>
        <taxon>Arthropoda</taxon>
        <taxon>Chelicerata</taxon>
        <taxon>Arachnida</taxon>
        <taxon>Araneae</taxon>
        <taxon>Araneomorphae</taxon>
        <taxon>Entelegynae</taxon>
        <taxon>Araneoidea</taxon>
        <taxon>Araneidae</taxon>
        <taxon>Araneus</taxon>
    </lineage>
</organism>
<evidence type="ECO:0000313" key="5">
    <source>
        <dbReference type="Proteomes" id="UP000499080"/>
    </source>
</evidence>
<dbReference type="GO" id="GO:0008010">
    <property type="term" value="F:structural constituent of chitin-based larval cuticle"/>
    <property type="evidence" value="ECO:0007669"/>
    <property type="project" value="TreeGrafter"/>
</dbReference>
<reference evidence="4 5" key="1">
    <citation type="journal article" date="2019" name="Sci. Rep.">
        <title>Orb-weaving spider Araneus ventricosus genome elucidates the spidroin gene catalogue.</title>
        <authorList>
            <person name="Kono N."/>
            <person name="Nakamura H."/>
            <person name="Ohtoshi R."/>
            <person name="Moran D.A.P."/>
            <person name="Shinohara A."/>
            <person name="Yoshida Y."/>
            <person name="Fujiwara M."/>
            <person name="Mori M."/>
            <person name="Tomita M."/>
            <person name="Arakawa K."/>
        </authorList>
    </citation>
    <scope>NUCLEOTIDE SEQUENCE [LARGE SCALE GENOMIC DNA]</scope>
</reference>
<feature type="chain" id="PRO_5021280995" description="Cuticle protein 6" evidence="3">
    <location>
        <begin position="17"/>
        <end position="198"/>
    </location>
</feature>
<dbReference type="PROSITE" id="PS51155">
    <property type="entry name" value="CHIT_BIND_RR_2"/>
    <property type="match status" value="1"/>
</dbReference>
<dbReference type="PRINTS" id="PR00947">
    <property type="entry name" value="CUTICLE"/>
</dbReference>
<feature type="compositionally biased region" description="Low complexity" evidence="2">
    <location>
        <begin position="157"/>
        <end position="173"/>
    </location>
</feature>
<dbReference type="PANTHER" id="PTHR10380:SF240">
    <property type="match status" value="1"/>
</dbReference>
<evidence type="ECO:0008006" key="6">
    <source>
        <dbReference type="Google" id="ProtNLM"/>
    </source>
</evidence>
<evidence type="ECO:0000256" key="2">
    <source>
        <dbReference type="SAM" id="MobiDB-lite"/>
    </source>
</evidence>
<proteinExistence type="predicted"/>
<keyword evidence="1" id="KW-0193">Cuticle</keyword>
<dbReference type="OrthoDB" id="7255276at2759"/>
<evidence type="ECO:0000256" key="3">
    <source>
        <dbReference type="SAM" id="SignalP"/>
    </source>
</evidence>
<dbReference type="Proteomes" id="UP000499080">
    <property type="component" value="Unassembled WGS sequence"/>
</dbReference>
<dbReference type="AlphaFoldDB" id="A0A4Y2C9W0"/>
<dbReference type="InterPro" id="IPR000618">
    <property type="entry name" value="Insect_cuticle"/>
</dbReference>